<evidence type="ECO:0000256" key="10">
    <source>
        <dbReference type="RuleBase" id="RU000607"/>
    </source>
</evidence>
<sequence length="373" mass="42025">MLTTRRYLGNAKYQHGSLASAAVLLVNLGTPQAPTPGAVRRYLAEFLADPRVIELPRWLWRLILHGVILRFRPRRSAHAYAKIWTAEGSPLLLNSQALADALDARLKTLRSGPIQVRLAMRYGQPAVADVLIELMRANVRRVLILPLYPQYSATSTGSVIDAVAATLTDLRWPPEIRFINQYFDEPAHIEALAKSIEAYWHEHGRGERLLMSFHGIPERYLRAGDPYFCQCQATAQALAARLQLDRSQYLVSFQSRVGRERWLHPYTDVVLKDLAGQGVRHLQVVCPGFAVDCLETLEEIAMQDRELFLGAGGERYDYIPALNATAPHIDAMAELVLRHTQGWPEFDVDWSAQDDAKKRAQAAARFHDVEKSA</sequence>
<evidence type="ECO:0000256" key="9">
    <source>
        <dbReference type="HAMAP-Rule" id="MF_00323"/>
    </source>
</evidence>
<dbReference type="SUPFAM" id="SSF53800">
    <property type="entry name" value="Chelatase"/>
    <property type="match status" value="1"/>
</dbReference>
<evidence type="ECO:0000256" key="8">
    <source>
        <dbReference type="ARBA" id="ARBA00024536"/>
    </source>
</evidence>
<feature type="binding site" evidence="9">
    <location>
        <position position="295"/>
    </location>
    <ligand>
        <name>Fe(2+)</name>
        <dbReference type="ChEBI" id="CHEBI:29033"/>
    </ligand>
</feature>
<comment type="subcellular location">
    <subcellularLocation>
        <location evidence="9 10">Cytoplasm</location>
    </subcellularLocation>
</comment>
<dbReference type="RefSeq" id="WP_129831205.1">
    <property type="nucleotide sequence ID" value="NZ_CP035704.1"/>
</dbReference>
<evidence type="ECO:0000313" key="11">
    <source>
        <dbReference type="EMBL" id="QBB68954.1"/>
    </source>
</evidence>
<accession>A0A411HES7</accession>
<dbReference type="InterPro" id="IPR001015">
    <property type="entry name" value="Ferrochelatase"/>
</dbReference>
<evidence type="ECO:0000256" key="4">
    <source>
        <dbReference type="ARBA" id="ARBA00023004"/>
    </source>
</evidence>
<keyword evidence="7 9" id="KW-0627">Porphyrin biosynthesis</keyword>
<dbReference type="Gene3D" id="3.40.50.1400">
    <property type="match status" value="2"/>
</dbReference>
<keyword evidence="12" id="KW-1185">Reference proteome</keyword>
<evidence type="ECO:0000313" key="12">
    <source>
        <dbReference type="Proteomes" id="UP000291562"/>
    </source>
</evidence>
<dbReference type="NCBIfam" id="TIGR00109">
    <property type="entry name" value="hemH"/>
    <property type="match status" value="1"/>
</dbReference>
<evidence type="ECO:0000256" key="3">
    <source>
        <dbReference type="ARBA" id="ARBA00022723"/>
    </source>
</evidence>
<keyword evidence="5 9" id="KW-0350">Heme biosynthesis</keyword>
<comment type="similarity">
    <text evidence="1 9 10">Belongs to the ferrochelatase family.</text>
</comment>
<comment type="catalytic activity">
    <reaction evidence="8">
        <text>Fe-coproporphyrin III + 2 H(+) = coproporphyrin III + Fe(2+)</text>
        <dbReference type="Rhea" id="RHEA:49572"/>
        <dbReference type="ChEBI" id="CHEBI:15378"/>
        <dbReference type="ChEBI" id="CHEBI:29033"/>
        <dbReference type="ChEBI" id="CHEBI:68438"/>
        <dbReference type="ChEBI" id="CHEBI:131725"/>
        <dbReference type="EC" id="4.99.1.9"/>
    </reaction>
    <physiologicalReaction direction="right-to-left" evidence="8">
        <dbReference type="Rhea" id="RHEA:49574"/>
    </physiologicalReaction>
</comment>
<dbReference type="Proteomes" id="UP000291562">
    <property type="component" value="Chromosome"/>
</dbReference>
<dbReference type="KEGG" id="xbc:ELE36_00380"/>
<dbReference type="InterPro" id="IPR033644">
    <property type="entry name" value="Ferrochelatase_C"/>
</dbReference>
<dbReference type="HAMAP" id="MF_00323">
    <property type="entry name" value="Ferrochelatase"/>
    <property type="match status" value="1"/>
</dbReference>
<dbReference type="GO" id="GO:0006783">
    <property type="term" value="P:heme biosynthetic process"/>
    <property type="evidence" value="ECO:0007669"/>
    <property type="project" value="UniProtKB-UniRule"/>
</dbReference>
<dbReference type="CDD" id="cd00419">
    <property type="entry name" value="Ferrochelatase_C"/>
    <property type="match status" value="1"/>
</dbReference>
<protein>
    <recommendedName>
        <fullName evidence="9 10">Ferrochelatase</fullName>
        <ecNumber evidence="9 10">4.98.1.1</ecNumber>
    </recommendedName>
    <alternativeName>
        <fullName evidence="9">Heme synthase</fullName>
    </alternativeName>
    <alternativeName>
        <fullName evidence="9">Protoheme ferro-lyase</fullName>
    </alternativeName>
</protein>
<comment type="pathway">
    <text evidence="9 10">Porphyrin-containing compound metabolism; protoheme biosynthesis; protoheme from protoporphyrin-IX: step 1/1.</text>
</comment>
<dbReference type="PANTHER" id="PTHR11108:SF1">
    <property type="entry name" value="FERROCHELATASE, MITOCHONDRIAL"/>
    <property type="match status" value="1"/>
</dbReference>
<dbReference type="GO" id="GO:0046872">
    <property type="term" value="F:metal ion binding"/>
    <property type="evidence" value="ECO:0007669"/>
    <property type="project" value="UniProtKB-KW"/>
</dbReference>
<dbReference type="CDD" id="cd03411">
    <property type="entry name" value="Ferrochelatase_N"/>
    <property type="match status" value="1"/>
</dbReference>
<comment type="function">
    <text evidence="9 10">Catalyzes the ferrous insertion into protoporphyrin IX.</text>
</comment>
<organism evidence="11 12">
    <name type="scientific">Pseudolysobacter antarcticus</name>
    <dbReference type="NCBI Taxonomy" id="2511995"/>
    <lineage>
        <taxon>Bacteria</taxon>
        <taxon>Pseudomonadati</taxon>
        <taxon>Pseudomonadota</taxon>
        <taxon>Gammaproteobacteria</taxon>
        <taxon>Lysobacterales</taxon>
        <taxon>Rhodanobacteraceae</taxon>
        <taxon>Pseudolysobacter</taxon>
    </lineage>
</organism>
<dbReference type="EC" id="4.98.1.1" evidence="9 10"/>
<keyword evidence="4 9" id="KW-0408">Iron</keyword>
<dbReference type="PANTHER" id="PTHR11108">
    <property type="entry name" value="FERROCHELATASE"/>
    <property type="match status" value="1"/>
</dbReference>
<evidence type="ECO:0000256" key="5">
    <source>
        <dbReference type="ARBA" id="ARBA00023133"/>
    </source>
</evidence>
<comment type="catalytic activity">
    <reaction evidence="9 10">
        <text>heme b + 2 H(+) = protoporphyrin IX + Fe(2+)</text>
        <dbReference type="Rhea" id="RHEA:22584"/>
        <dbReference type="ChEBI" id="CHEBI:15378"/>
        <dbReference type="ChEBI" id="CHEBI:29033"/>
        <dbReference type="ChEBI" id="CHEBI:57306"/>
        <dbReference type="ChEBI" id="CHEBI:60344"/>
        <dbReference type="EC" id="4.98.1.1"/>
    </reaction>
</comment>
<evidence type="ECO:0000256" key="1">
    <source>
        <dbReference type="ARBA" id="ARBA00007718"/>
    </source>
</evidence>
<feature type="binding site" evidence="9">
    <location>
        <position position="214"/>
    </location>
    <ligand>
        <name>Fe(2+)</name>
        <dbReference type="ChEBI" id="CHEBI:29033"/>
    </ligand>
</feature>
<dbReference type="PROSITE" id="PS00534">
    <property type="entry name" value="FERROCHELATASE"/>
    <property type="match status" value="1"/>
</dbReference>
<dbReference type="AlphaFoldDB" id="A0A411HES7"/>
<dbReference type="InterPro" id="IPR019772">
    <property type="entry name" value="Ferrochelatase_AS"/>
</dbReference>
<name>A0A411HES7_9GAMM</name>
<dbReference type="GO" id="GO:0005737">
    <property type="term" value="C:cytoplasm"/>
    <property type="evidence" value="ECO:0007669"/>
    <property type="project" value="UniProtKB-SubCell"/>
</dbReference>
<dbReference type="OrthoDB" id="9809741at2"/>
<keyword evidence="3 9" id="KW-0479">Metal-binding</keyword>
<evidence type="ECO:0000256" key="7">
    <source>
        <dbReference type="ARBA" id="ARBA00023244"/>
    </source>
</evidence>
<keyword evidence="6 9" id="KW-0456">Lyase</keyword>
<dbReference type="EMBL" id="CP035704">
    <property type="protein sequence ID" value="QBB68954.1"/>
    <property type="molecule type" value="Genomic_DNA"/>
</dbReference>
<dbReference type="UniPathway" id="UPA00252">
    <property type="reaction ID" value="UER00325"/>
</dbReference>
<dbReference type="GO" id="GO:0004325">
    <property type="term" value="F:ferrochelatase activity"/>
    <property type="evidence" value="ECO:0007669"/>
    <property type="project" value="UniProtKB-UniRule"/>
</dbReference>
<evidence type="ECO:0000256" key="2">
    <source>
        <dbReference type="ARBA" id="ARBA00022490"/>
    </source>
</evidence>
<dbReference type="FunFam" id="3.40.50.1400:FF:000002">
    <property type="entry name" value="Ferrochelatase"/>
    <property type="match status" value="1"/>
</dbReference>
<gene>
    <name evidence="9" type="primary">hemH</name>
    <name evidence="11" type="ORF">ELE36_00380</name>
</gene>
<proteinExistence type="inferred from homology"/>
<evidence type="ECO:0000256" key="6">
    <source>
        <dbReference type="ARBA" id="ARBA00023239"/>
    </source>
</evidence>
<keyword evidence="2 9" id="KW-0963">Cytoplasm</keyword>
<dbReference type="Pfam" id="PF00762">
    <property type="entry name" value="Ferrochelatase"/>
    <property type="match status" value="1"/>
</dbReference>
<dbReference type="InterPro" id="IPR033659">
    <property type="entry name" value="Ferrochelatase_N"/>
</dbReference>
<reference evidence="11 12" key="1">
    <citation type="submission" date="2019-01" db="EMBL/GenBank/DDBJ databases">
        <title>Pseudolysobacter antarctica gen. nov., sp. nov., isolated from Fildes Peninsula, Antarctica.</title>
        <authorList>
            <person name="Wei Z."/>
            <person name="Peng F."/>
        </authorList>
    </citation>
    <scope>NUCLEOTIDE SEQUENCE [LARGE SCALE GENOMIC DNA]</scope>
    <source>
        <strain evidence="11 12">AQ6-296</strain>
    </source>
</reference>